<dbReference type="Gramene" id="TraesCLE_scaffold_055892_01G000300.1">
    <property type="protein sequence ID" value="TraesCLE_scaffold_055892_01G000300.1"/>
    <property type="gene ID" value="TraesCLE_scaffold_055892_01G000300"/>
</dbReference>
<keyword evidence="3 7" id="KW-0479">Metal-binding</keyword>
<evidence type="ECO:0000256" key="6">
    <source>
        <dbReference type="ARBA" id="ARBA00023004"/>
    </source>
</evidence>
<dbReference type="Gramene" id="TraesNOR2D03G01202180.1">
    <property type="protein sequence ID" value="TraesNOR2D03G01202180.1"/>
    <property type="gene ID" value="TraesNOR2D03G01202180"/>
</dbReference>
<dbReference type="InterPro" id="IPR002401">
    <property type="entry name" value="Cyt_P450_E_grp-I"/>
</dbReference>
<reference evidence="10" key="2">
    <citation type="submission" date="2018-10" db="UniProtKB">
        <authorList>
            <consortium name="EnsemblPlants"/>
        </authorList>
    </citation>
    <scope>IDENTIFICATION</scope>
</reference>
<dbReference type="EnsemblPlants" id="TraesCS2D02G261100.1">
    <property type="protein sequence ID" value="TraesCS2D02G261100.1"/>
    <property type="gene ID" value="TraesCS2D02G261100"/>
</dbReference>
<dbReference type="Gene3D" id="1.10.630.10">
    <property type="entry name" value="Cytochrome P450"/>
    <property type="match status" value="1"/>
</dbReference>
<dbReference type="FunFam" id="1.10.630.10:FF:000026">
    <property type="entry name" value="Cytochrome P450 82C4"/>
    <property type="match status" value="1"/>
</dbReference>
<feature type="transmembrane region" description="Helical" evidence="9">
    <location>
        <begin position="15"/>
        <end position="33"/>
    </location>
</feature>
<dbReference type="Gramene" id="TraesWEE_scaffold_047798_01G000300.1">
    <property type="protein sequence ID" value="TraesWEE_scaffold_047798_01G000300.1"/>
    <property type="gene ID" value="TraesWEE_scaffold_047798_01G000300"/>
</dbReference>
<evidence type="ECO:0000256" key="9">
    <source>
        <dbReference type="SAM" id="Phobius"/>
    </source>
</evidence>
<keyword evidence="1 7" id="KW-0349">Heme</keyword>
<accession>A0A1D5URM4</accession>
<dbReference type="Gramene" id="TraesSTA2D03G01174790.1">
    <property type="protein sequence ID" value="TraesSTA2D03G01174790.1"/>
    <property type="gene ID" value="TraesSTA2D03G01174790"/>
</dbReference>
<evidence type="ECO:0000256" key="1">
    <source>
        <dbReference type="ARBA" id="ARBA00022617"/>
    </source>
</evidence>
<dbReference type="Gramene" id="TraesROB_scaffold_056813_01G000300.1">
    <property type="protein sequence ID" value="TraesROB_scaffold_056813_01G000300.1"/>
    <property type="gene ID" value="TraesROB_scaffold_056813_01G000300"/>
</dbReference>
<evidence type="ECO:0000256" key="8">
    <source>
        <dbReference type="RuleBase" id="RU000461"/>
    </source>
</evidence>
<dbReference type="PROSITE" id="PS00086">
    <property type="entry name" value="CYTOCHROME_P450"/>
    <property type="match status" value="1"/>
</dbReference>
<evidence type="ECO:0000256" key="5">
    <source>
        <dbReference type="ARBA" id="ARBA00023002"/>
    </source>
</evidence>
<evidence type="ECO:0000256" key="2">
    <source>
        <dbReference type="ARBA" id="ARBA00022692"/>
    </source>
</evidence>
<evidence type="ECO:0000256" key="3">
    <source>
        <dbReference type="ARBA" id="ARBA00022723"/>
    </source>
</evidence>
<evidence type="ECO:0000313" key="11">
    <source>
        <dbReference type="Proteomes" id="UP000019116"/>
    </source>
</evidence>
<dbReference type="Gramene" id="TraesLDM2D03G01186750.1">
    <property type="protein sequence ID" value="TraesLDM2D03G01186750.1"/>
    <property type="gene ID" value="TraesLDM2D03G01186750"/>
</dbReference>
<dbReference type="PANTHER" id="PTHR47947:SF4">
    <property type="entry name" value="CYTOCHROME P450 CYP81A1"/>
    <property type="match status" value="1"/>
</dbReference>
<comment type="cofactor">
    <cofactor evidence="7">
        <name>heme</name>
        <dbReference type="ChEBI" id="CHEBI:30413"/>
    </cofactor>
</comment>
<feature type="binding site" description="axial binding residue" evidence="7">
    <location>
        <position position="458"/>
    </location>
    <ligand>
        <name>heme</name>
        <dbReference type="ChEBI" id="CHEBI:30413"/>
    </ligand>
    <ligandPart>
        <name>Fe</name>
        <dbReference type="ChEBI" id="CHEBI:18248"/>
    </ligandPart>
</feature>
<reference evidence="10" key="1">
    <citation type="submission" date="2018-08" db="EMBL/GenBank/DDBJ databases">
        <authorList>
            <person name="Rossello M."/>
        </authorList>
    </citation>
    <scope>NUCLEOTIDE SEQUENCE [LARGE SCALE GENOMIC DNA]</scope>
    <source>
        <strain evidence="10">cv. Chinese Spring</strain>
    </source>
</reference>
<keyword evidence="8" id="KW-0503">Monooxygenase</keyword>
<dbReference type="InterPro" id="IPR036396">
    <property type="entry name" value="Cyt_P450_sf"/>
</dbReference>
<comment type="similarity">
    <text evidence="8">Belongs to the cytochrome P450 family.</text>
</comment>
<dbReference type="InterPro" id="IPR017972">
    <property type="entry name" value="Cyt_P450_CS"/>
</dbReference>
<dbReference type="Gramene" id="TraesCS2D02G261100.1">
    <property type="protein sequence ID" value="TraesCS2D02G261100.1"/>
    <property type="gene ID" value="TraesCS2D02G261100"/>
</dbReference>
<dbReference type="Gramene" id="TraesSYM2D03G01200760.1">
    <property type="protein sequence ID" value="TraesSYM2D03G01200760.1"/>
    <property type="gene ID" value="TraesSYM2D03G01200760"/>
</dbReference>
<keyword evidence="9" id="KW-0472">Membrane</keyword>
<dbReference type="GO" id="GO:0005506">
    <property type="term" value="F:iron ion binding"/>
    <property type="evidence" value="ECO:0007669"/>
    <property type="project" value="InterPro"/>
</dbReference>
<dbReference type="InterPro" id="IPR050651">
    <property type="entry name" value="Plant_Cytochrome_P450_Monoox"/>
</dbReference>
<dbReference type="InterPro" id="IPR001128">
    <property type="entry name" value="Cyt_P450"/>
</dbReference>
<dbReference type="GO" id="GO:0020037">
    <property type="term" value="F:heme binding"/>
    <property type="evidence" value="ECO:0007669"/>
    <property type="project" value="InterPro"/>
</dbReference>
<dbReference type="Gramene" id="TraesARI2D03G01201960.1">
    <property type="protein sequence ID" value="TraesARI2D03G01201960.1"/>
    <property type="gene ID" value="TraesARI2D03G01201960"/>
</dbReference>
<dbReference type="Gramene" id="TraesKAR2D01G0232530.1">
    <property type="protein sequence ID" value="cds.TraesKAR2D01G0232530.1"/>
    <property type="gene ID" value="TraesKAR2D01G0232530"/>
</dbReference>
<dbReference type="Gramene" id="TraesCAD_scaffold_054389_01G000100.1">
    <property type="protein sequence ID" value="TraesCAD_scaffold_054389_01G000100.1"/>
    <property type="gene ID" value="TraesCAD_scaffold_054389_01G000100"/>
</dbReference>
<keyword evidence="6 7" id="KW-0408">Iron</keyword>
<name>A0A1D5URM4_WHEAT</name>
<dbReference type="GeneID" id="123052935"/>
<dbReference type="PANTHER" id="PTHR47947">
    <property type="entry name" value="CYTOCHROME P450 82C3-RELATED"/>
    <property type="match status" value="1"/>
</dbReference>
<dbReference type="SUPFAM" id="SSF48264">
    <property type="entry name" value="Cytochrome P450"/>
    <property type="match status" value="1"/>
</dbReference>
<dbReference type="SMR" id="A0A1D5URM4"/>
<dbReference type="GO" id="GO:0004497">
    <property type="term" value="F:monooxygenase activity"/>
    <property type="evidence" value="ECO:0000318"/>
    <property type="project" value="GO_Central"/>
</dbReference>
<dbReference type="PRINTS" id="PR00463">
    <property type="entry name" value="EP450I"/>
</dbReference>
<dbReference type="Proteomes" id="UP000019116">
    <property type="component" value="Chromosome 2D"/>
</dbReference>
<dbReference type="PRINTS" id="PR00385">
    <property type="entry name" value="P450"/>
</dbReference>
<dbReference type="STRING" id="4565.A0A1D5URM4"/>
<gene>
    <name evidence="10" type="primary">LOC123052935</name>
</gene>
<dbReference type="GO" id="GO:0016705">
    <property type="term" value="F:oxidoreductase activity, acting on paired donors, with incorporation or reduction of molecular oxygen"/>
    <property type="evidence" value="ECO:0007669"/>
    <property type="project" value="InterPro"/>
</dbReference>
<dbReference type="Gramene" id="TraesCS2D03G0603000.1">
    <property type="protein sequence ID" value="TraesCS2D03G0603000.1.CDS"/>
    <property type="gene ID" value="TraesCS2D03G0603000"/>
</dbReference>
<keyword evidence="2 9" id="KW-0812">Transmembrane</keyword>
<keyword evidence="5 8" id="KW-0560">Oxidoreductase</keyword>
<dbReference type="RefSeq" id="XP_044332238.1">
    <property type="nucleotide sequence ID" value="XM_044476303.1"/>
</dbReference>
<organism evidence="10">
    <name type="scientific">Triticum aestivum</name>
    <name type="common">Wheat</name>
    <dbReference type="NCBI Taxonomy" id="4565"/>
    <lineage>
        <taxon>Eukaryota</taxon>
        <taxon>Viridiplantae</taxon>
        <taxon>Streptophyta</taxon>
        <taxon>Embryophyta</taxon>
        <taxon>Tracheophyta</taxon>
        <taxon>Spermatophyta</taxon>
        <taxon>Magnoliopsida</taxon>
        <taxon>Liliopsida</taxon>
        <taxon>Poales</taxon>
        <taxon>Poaceae</taxon>
        <taxon>BOP clade</taxon>
        <taxon>Pooideae</taxon>
        <taxon>Triticodae</taxon>
        <taxon>Triticeae</taxon>
        <taxon>Triticinae</taxon>
        <taxon>Triticum</taxon>
    </lineage>
</organism>
<dbReference type="Pfam" id="PF00067">
    <property type="entry name" value="p450"/>
    <property type="match status" value="1"/>
</dbReference>
<evidence type="ECO:0000313" key="10">
    <source>
        <dbReference type="EnsemblPlants" id="TraesCS2D02G261100.1"/>
    </source>
</evidence>
<keyword evidence="4 9" id="KW-1133">Transmembrane helix</keyword>
<dbReference type="Gramene" id="TraesLAC2D03G01137270.1">
    <property type="protein sequence ID" value="TraesLAC2D03G01137270.1"/>
    <property type="gene ID" value="TraesLAC2D03G01137270"/>
</dbReference>
<evidence type="ECO:0000256" key="7">
    <source>
        <dbReference type="PIRSR" id="PIRSR602401-1"/>
    </source>
</evidence>
<dbReference type="Gramene" id="TraesJUL2D03G01191990.1">
    <property type="protein sequence ID" value="TraesJUL2D03G01191990.1"/>
    <property type="gene ID" value="TraesJUL2D03G01191990"/>
</dbReference>
<dbReference type="OMA" id="TIANRPH"/>
<dbReference type="Gramene" id="TraesPARA_EIv1.0_0690610.1">
    <property type="protein sequence ID" value="TraesPARA_EIv1.0_0690610.1.CDS"/>
    <property type="gene ID" value="TraesPARA_EIv1.0_0690610"/>
</dbReference>
<sequence length="522" mass="58057">MSTAERTMEMGSFPFFYVAAITFLTALLLRSFLTKKRRRLPPGPALAVPFLGHLPFLKKPLHATLARLAARHGPVFSLRLGSRPAVVVTSAELARECFSSDLDATIANRPHFPSVREVSFDYTVLTLANYGAHWRAARRVAVVHLLSARRVDLMSDAVVARELRALVRRLARLTAGGAARVELKRRLFDLSHSVLMEVLARSRNTYSDDEADMSQEAREMKDVVDAIVPLVGVANLWDYLPVLRWFDWRGVGRQLADTTSRRNAFIYKLIDRERRKQQAAADKQEEEQGMIGVMLSLQKSEPDLYTDNFIAALVANLLGVGTETTSTTTEWAMALLLNHPAVLKKAQEEIDAHLSGEPSRLLDKKDLPHLPYLHCIINETMRLCPAAPLLLPHEAAADCQLHGYDVAAGTIVLVNAYAIHRDPAEWGPAPEEFRPERFEHGGAEGKLMMSFGMGRRKCPGESLAMRTMGMVLGTLIQCFDWKRVGDEEVDMAASSGIVMFKAVALEALCTPRAGMETLLHKL</sequence>
<proteinExistence type="inferred from homology"/>
<evidence type="ECO:0000256" key="4">
    <source>
        <dbReference type="ARBA" id="ARBA00022989"/>
    </source>
</evidence>
<protein>
    <submittedName>
        <fullName evidence="10">Uncharacterized protein</fullName>
    </submittedName>
</protein>
<dbReference type="Gramene" id="TraesJAG2D03G01192260.1">
    <property type="protein sequence ID" value="TraesJAG2D03G01192260.1"/>
    <property type="gene ID" value="TraesJAG2D03G01192260"/>
</dbReference>
<dbReference type="AlphaFoldDB" id="A0A1D5URM4"/>
<keyword evidence="11" id="KW-1185">Reference proteome</keyword>
<dbReference type="Gramene" id="TraesMAC2D03G01183720.1">
    <property type="protein sequence ID" value="TraesMAC2D03G01183720.1"/>
    <property type="gene ID" value="TraesMAC2D03G01183720"/>
</dbReference>